<feature type="signal peptide" evidence="1">
    <location>
        <begin position="1"/>
        <end position="30"/>
    </location>
</feature>
<feature type="chain" id="PRO_5045602914" evidence="1">
    <location>
        <begin position="31"/>
        <end position="113"/>
    </location>
</feature>
<gene>
    <name evidence="2" type="ORF">N5A92_08965</name>
</gene>
<protein>
    <submittedName>
        <fullName evidence="2">Uncharacterized protein</fullName>
    </submittedName>
</protein>
<keyword evidence="3" id="KW-1185">Reference proteome</keyword>
<sequence>MDMNLFGGKKGIAVLAGLLAYLALVAAAQAQRADVRGFTCKEARAMLVEKRAAVLSTGPNTYDRFVIHEHYCPIGLTTKPAWVQTSDKQACKIGYTCVVDTDDDDRWWWLRRR</sequence>
<comment type="caution">
    <text evidence="2">The sequence shown here is derived from an EMBL/GenBank/DDBJ whole genome shotgun (WGS) entry which is preliminary data.</text>
</comment>
<reference evidence="2 3" key="1">
    <citation type="submission" date="2022-09" db="EMBL/GenBank/DDBJ databases">
        <title>Chelativorans salina sp. nov., a novel slightly halophilic bacterium isolated from a saline lake sediment enrichment.</title>
        <authorList>
            <person name="Gao L."/>
            <person name="Fang B.-Z."/>
            <person name="Li W.-J."/>
        </authorList>
    </citation>
    <scope>NUCLEOTIDE SEQUENCE [LARGE SCALE GENOMIC DNA]</scope>
    <source>
        <strain evidence="2 3">EGI FJ00035</strain>
    </source>
</reference>
<proteinExistence type="predicted"/>
<name>A0ABT2LMU2_9HYPH</name>
<evidence type="ECO:0000313" key="3">
    <source>
        <dbReference type="Proteomes" id="UP001320831"/>
    </source>
</evidence>
<dbReference type="EMBL" id="JAOCZP010000002">
    <property type="protein sequence ID" value="MCT7375162.1"/>
    <property type="molecule type" value="Genomic_DNA"/>
</dbReference>
<dbReference type="Proteomes" id="UP001320831">
    <property type="component" value="Unassembled WGS sequence"/>
</dbReference>
<keyword evidence="1" id="KW-0732">Signal</keyword>
<evidence type="ECO:0000256" key="1">
    <source>
        <dbReference type="SAM" id="SignalP"/>
    </source>
</evidence>
<accession>A0ABT2LMU2</accession>
<organism evidence="2 3">
    <name type="scientific">Chelativorans salis</name>
    <dbReference type="NCBI Taxonomy" id="2978478"/>
    <lineage>
        <taxon>Bacteria</taxon>
        <taxon>Pseudomonadati</taxon>
        <taxon>Pseudomonadota</taxon>
        <taxon>Alphaproteobacteria</taxon>
        <taxon>Hyphomicrobiales</taxon>
        <taxon>Phyllobacteriaceae</taxon>
        <taxon>Chelativorans</taxon>
    </lineage>
</organism>
<evidence type="ECO:0000313" key="2">
    <source>
        <dbReference type="EMBL" id="MCT7375162.1"/>
    </source>
</evidence>